<comment type="caution">
    <text evidence="2">The sequence shown here is derived from an EMBL/GenBank/DDBJ whole genome shotgun (WGS) entry which is preliminary data.</text>
</comment>
<proteinExistence type="predicted"/>
<feature type="non-terminal residue" evidence="2">
    <location>
        <position position="1"/>
    </location>
</feature>
<dbReference type="InterPro" id="IPR008928">
    <property type="entry name" value="6-hairpin_glycosidase_sf"/>
</dbReference>
<gene>
    <name evidence="2" type="ORF">S01H1_58680</name>
</gene>
<dbReference type="GO" id="GO:0004553">
    <property type="term" value="F:hydrolase activity, hydrolyzing O-glycosyl compounds"/>
    <property type="evidence" value="ECO:0007669"/>
    <property type="project" value="TreeGrafter"/>
</dbReference>
<organism evidence="2">
    <name type="scientific">marine sediment metagenome</name>
    <dbReference type="NCBI Taxonomy" id="412755"/>
    <lineage>
        <taxon>unclassified sequences</taxon>
        <taxon>metagenomes</taxon>
        <taxon>ecological metagenomes</taxon>
    </lineage>
</organism>
<dbReference type="SUPFAM" id="SSF48208">
    <property type="entry name" value="Six-hairpin glycosidases"/>
    <property type="match status" value="1"/>
</dbReference>
<protein>
    <recommendedName>
        <fullName evidence="1">Glycoside hydrolase family 65 central catalytic domain-containing protein</fullName>
    </recommendedName>
</protein>
<evidence type="ECO:0000313" key="2">
    <source>
        <dbReference type="EMBL" id="GAG21499.1"/>
    </source>
</evidence>
<dbReference type="EMBL" id="BARS01038340">
    <property type="protein sequence ID" value="GAG21499.1"/>
    <property type="molecule type" value="Genomic_DNA"/>
</dbReference>
<dbReference type="PANTHER" id="PTHR11051:SF8">
    <property type="entry name" value="PROTEIN-GLUCOSYLGALACTOSYLHYDROXYLYSINE GLUCOSIDASE"/>
    <property type="match status" value="1"/>
</dbReference>
<evidence type="ECO:0000259" key="1">
    <source>
        <dbReference type="Pfam" id="PF03632"/>
    </source>
</evidence>
<feature type="domain" description="Glycoside hydrolase family 65 central catalytic" evidence="1">
    <location>
        <begin position="1"/>
        <end position="251"/>
    </location>
</feature>
<dbReference type="GO" id="GO:0005975">
    <property type="term" value="P:carbohydrate metabolic process"/>
    <property type="evidence" value="ECO:0007669"/>
    <property type="project" value="InterPro"/>
</dbReference>
<dbReference type="Pfam" id="PF03632">
    <property type="entry name" value="Glyco_hydro_65m"/>
    <property type="match status" value="1"/>
</dbReference>
<name>X0VSW9_9ZZZZ</name>
<accession>X0VSW9</accession>
<reference evidence="2" key="1">
    <citation type="journal article" date="2014" name="Front. Microbiol.">
        <title>High frequency of phylogenetically diverse reductive dehalogenase-homologous genes in deep subseafloor sedimentary metagenomes.</title>
        <authorList>
            <person name="Kawai M."/>
            <person name="Futagami T."/>
            <person name="Toyoda A."/>
            <person name="Takaki Y."/>
            <person name="Nishi S."/>
            <person name="Hori S."/>
            <person name="Arai W."/>
            <person name="Tsubouchi T."/>
            <person name="Morono Y."/>
            <person name="Uchiyama I."/>
            <person name="Ito T."/>
            <person name="Fujiyama A."/>
            <person name="Inagaki F."/>
            <person name="Takami H."/>
        </authorList>
    </citation>
    <scope>NUCLEOTIDE SEQUENCE</scope>
    <source>
        <strain evidence="2">Expedition CK06-06</strain>
    </source>
</reference>
<dbReference type="InterPro" id="IPR005195">
    <property type="entry name" value="Glyco_hydro_65_M"/>
</dbReference>
<dbReference type="Gene3D" id="1.50.10.10">
    <property type="match status" value="1"/>
</dbReference>
<dbReference type="InterPro" id="IPR012341">
    <property type="entry name" value="6hp_glycosidase-like_sf"/>
</dbReference>
<feature type="non-terminal residue" evidence="2">
    <location>
        <position position="255"/>
    </location>
</feature>
<sequence>KAQDNSFTGAQYAWESAETGEEVTPTWVPHSHDKSKLIRIWTGDIEIHISADIAYAMHQFWQVTGDNDFWRDVGIPILLETAVFWGERAEQEGDKFAIRDVIGPDEYHDHVDNNVFTNRMVQCHLETALDALDWLTDRAPECASMLKSRLDLTPARLAHWRRVIDDLIILQDPSTGLIEQFEGFFQLKEVDWSTYVGRTESMQQLLGIEGVNKYQVLKQADVLMLLCLLRNQFDHQTLQVNWDYYHPRTDHSYRS</sequence>
<dbReference type="AlphaFoldDB" id="X0VSW9"/>
<dbReference type="PANTHER" id="PTHR11051">
    <property type="entry name" value="GLYCOSYL HYDROLASE-RELATED"/>
    <property type="match status" value="1"/>
</dbReference>